<organism evidence="2">
    <name type="scientific">mine drainage metagenome</name>
    <dbReference type="NCBI Taxonomy" id="410659"/>
    <lineage>
        <taxon>unclassified sequences</taxon>
        <taxon>metagenomes</taxon>
        <taxon>ecological metagenomes</taxon>
    </lineage>
</organism>
<accession>E6PCZ4</accession>
<dbReference type="AlphaFoldDB" id="E6PCZ4"/>
<feature type="compositionally biased region" description="Pro residues" evidence="1">
    <location>
        <begin position="63"/>
        <end position="75"/>
    </location>
</feature>
<feature type="region of interest" description="Disordered" evidence="1">
    <location>
        <begin position="115"/>
        <end position="134"/>
    </location>
</feature>
<sequence>MMLERNDDRRRRMSAALGASLALHLVLLALIPSLVAIRSRRPSVATLAFARIARIELARAPRAPQPARSPQPPPPHRARVKARPHPATSSKAPARTRPSLPRRSAAPALVALAARGSSPSPLPSASPGPVATASPLPVQLASTERPDRGGYLPFGARQATPVLDARTARRLRALGVHATMTIRVDGNGRVLALSFTPPIDATNRTRILALLADASWDPAVCGGGLPCTGETTIRL</sequence>
<protein>
    <submittedName>
        <fullName evidence="2">Uncharacterized protein</fullName>
    </submittedName>
</protein>
<comment type="caution">
    <text evidence="2">The sequence shown here is derived from an EMBL/GenBank/DDBJ whole genome shotgun (WGS) entry which is preliminary data.</text>
</comment>
<dbReference type="EMBL" id="CABL01000001">
    <property type="protein sequence ID" value="CBH74329.1"/>
    <property type="molecule type" value="Genomic_DNA"/>
</dbReference>
<feature type="region of interest" description="Disordered" evidence="1">
    <location>
        <begin position="60"/>
        <end position="103"/>
    </location>
</feature>
<reference evidence="2" key="1">
    <citation type="submission" date="2009-10" db="EMBL/GenBank/DDBJ databases">
        <title>Diversity of trophic interactions inside an arsenic-rich microbial ecosystem.</title>
        <authorList>
            <person name="Bertin P.N."/>
            <person name="Heinrich-Salmeron A."/>
            <person name="Pelletier E."/>
            <person name="Goulhen-Chollet F."/>
            <person name="Arsene-Ploetze F."/>
            <person name="Gallien S."/>
            <person name="Calteau A."/>
            <person name="Vallenet D."/>
            <person name="Casiot C."/>
            <person name="Chane-Woon-Ming B."/>
            <person name="Giloteaux L."/>
            <person name="Barakat M."/>
            <person name="Bonnefoy V."/>
            <person name="Bruneel O."/>
            <person name="Chandler M."/>
            <person name="Cleiss J."/>
            <person name="Duran R."/>
            <person name="Elbaz-Poulichet F."/>
            <person name="Fonknechten N."/>
            <person name="Lauga B."/>
            <person name="Mornico D."/>
            <person name="Ortet P."/>
            <person name="Schaeffer C."/>
            <person name="Siguier P."/>
            <person name="Alexander Thil Smith A."/>
            <person name="Van Dorsselaer A."/>
            <person name="Weissenbach J."/>
            <person name="Medigue C."/>
            <person name="Le Paslier D."/>
        </authorList>
    </citation>
    <scope>NUCLEOTIDE SEQUENCE</scope>
</reference>
<gene>
    <name evidence="2" type="ORF">CARN1_2216</name>
</gene>
<evidence type="ECO:0000313" key="2">
    <source>
        <dbReference type="EMBL" id="CBH74329.1"/>
    </source>
</evidence>
<evidence type="ECO:0000256" key="1">
    <source>
        <dbReference type="SAM" id="MobiDB-lite"/>
    </source>
</evidence>
<proteinExistence type="predicted"/>
<name>E6PCZ4_9ZZZZ</name>